<protein>
    <submittedName>
        <fullName evidence="2">Uncharacterized protein</fullName>
    </submittedName>
</protein>
<sequence length="216" mass="24137">MFVPKATFVQAVTMLLVATGLAAPLEQNHGALVNMTSSSPLGFSGGEQAIKDFGGSEQATKDFDASDISQLGTLMSREPGIWQERTNREEAFVQDTLSNLSNLLPEKNVLIFHDQKSQACLYGNPYHEHFELNVDYGGRKLTKGYEIHLFDGHGTFVLHGDGGWRNWGVTGCFNRTGEKTVEFFEVRTKCPELYARKHYVYTTDNKPPTLEDLDLI</sequence>
<dbReference type="VEuPathDB" id="FungiDB:PV10_07005"/>
<proteinExistence type="predicted"/>
<dbReference type="Proteomes" id="UP000288859">
    <property type="component" value="Unassembled WGS sequence"/>
</dbReference>
<accession>A0A438MY01</accession>
<evidence type="ECO:0000313" key="2">
    <source>
        <dbReference type="EMBL" id="RVX68616.1"/>
    </source>
</evidence>
<dbReference type="EMBL" id="NAJM01000036">
    <property type="protein sequence ID" value="RVX68616.1"/>
    <property type="molecule type" value="Genomic_DNA"/>
</dbReference>
<reference evidence="2 3" key="1">
    <citation type="submission" date="2017-03" db="EMBL/GenBank/DDBJ databases">
        <title>Genomes of endolithic fungi from Antarctica.</title>
        <authorList>
            <person name="Coleine C."/>
            <person name="Masonjones S."/>
            <person name="Stajich J.E."/>
        </authorList>
    </citation>
    <scope>NUCLEOTIDE SEQUENCE [LARGE SCALE GENOMIC DNA]</scope>
    <source>
        <strain evidence="2 3">CCFEE 6314</strain>
    </source>
</reference>
<name>A0A438MY01_EXOME</name>
<dbReference type="OrthoDB" id="10290154at2759"/>
<dbReference type="AlphaFoldDB" id="A0A438MY01"/>
<feature type="signal peptide" evidence="1">
    <location>
        <begin position="1"/>
        <end position="22"/>
    </location>
</feature>
<gene>
    <name evidence="2" type="ORF">B0A52_07043</name>
</gene>
<feature type="chain" id="PRO_5019139097" evidence="1">
    <location>
        <begin position="23"/>
        <end position="216"/>
    </location>
</feature>
<evidence type="ECO:0000256" key="1">
    <source>
        <dbReference type="SAM" id="SignalP"/>
    </source>
</evidence>
<keyword evidence="1" id="KW-0732">Signal</keyword>
<comment type="caution">
    <text evidence="2">The sequence shown here is derived from an EMBL/GenBank/DDBJ whole genome shotgun (WGS) entry which is preliminary data.</text>
</comment>
<evidence type="ECO:0000313" key="3">
    <source>
        <dbReference type="Proteomes" id="UP000288859"/>
    </source>
</evidence>
<organism evidence="2 3">
    <name type="scientific">Exophiala mesophila</name>
    <name type="common">Black yeast-like fungus</name>
    <dbReference type="NCBI Taxonomy" id="212818"/>
    <lineage>
        <taxon>Eukaryota</taxon>
        <taxon>Fungi</taxon>
        <taxon>Dikarya</taxon>
        <taxon>Ascomycota</taxon>
        <taxon>Pezizomycotina</taxon>
        <taxon>Eurotiomycetes</taxon>
        <taxon>Chaetothyriomycetidae</taxon>
        <taxon>Chaetothyriales</taxon>
        <taxon>Herpotrichiellaceae</taxon>
        <taxon>Exophiala</taxon>
    </lineage>
</organism>